<reference evidence="2" key="1">
    <citation type="journal article" date="2024" name="Proc. Natl. Acad. Sci. U.S.A.">
        <title>Extraordinary preservation of gene collinearity over three hundred million years revealed in homosporous lycophytes.</title>
        <authorList>
            <person name="Li C."/>
            <person name="Wickell D."/>
            <person name="Kuo L.Y."/>
            <person name="Chen X."/>
            <person name="Nie B."/>
            <person name="Liao X."/>
            <person name="Peng D."/>
            <person name="Ji J."/>
            <person name="Jenkins J."/>
            <person name="Williams M."/>
            <person name="Shu S."/>
            <person name="Plott C."/>
            <person name="Barry K."/>
            <person name="Rajasekar S."/>
            <person name="Grimwood J."/>
            <person name="Han X."/>
            <person name="Sun S."/>
            <person name="Hou Z."/>
            <person name="He W."/>
            <person name="Dai G."/>
            <person name="Sun C."/>
            <person name="Schmutz J."/>
            <person name="Leebens-Mack J.H."/>
            <person name="Li F.W."/>
            <person name="Wang L."/>
        </authorList>
    </citation>
    <scope>NUCLEOTIDE SEQUENCE [LARGE SCALE GENOMIC DNA]</scope>
    <source>
        <strain evidence="2">cv. PW_Plant_1</strain>
    </source>
</reference>
<name>A0ACC2A8V4_DIPCM</name>
<sequence length="963" mass="110352">MDRKGRGRFLNNPFPREPSSLGLVQGKLFCIDKFLGKHSWLAGEGFELHWKPEKGGSLSIHHVDEPNRSIWSTLPGTAFVSAALGRESIEESRGSFAFHEKVEIICSQQTVEEIYLLYPQEHNTDEQSNPSSGYRRDSKWSFLFEDGSREGEDADGVKCVSRGACVVIAGCLYSDPKLASIQLKKFSASKGDAEGPIYTFEHDQDDRGCFNLYSKQPLAGVRYWLAFYEKRDHHLGFIVKLGQPWMLPDAFFVTRNKSNVDHGSLLDERDCRDEQESAALQSQNQPQQLRQKKPLSALSGVRFRAGLRKRKDAVNFTRRMASYPIGMPAQEATCCDTDWKTAADEHEQLYLRLPRFNKVQLTYVSEKSERFYGFGEQFSFFDMKGRRVPILVQEQGLGRGDQPITAAANLAASRAGGNWFTTYAPAPYYLTTAMRSLFLEGYEYSVFDLRRQDRVQVQVTGAAMRGRILHGQTLLELIKHYTGAIGRMKALPDWILEGAIIGIQGGTDTVKRIWKQLQEHDVPIAAFWLQDWVGQRTTSVGSQLWWNWEVDTDHYPGWNDLVKELQSENICTMTYLNPFLVPTDEKMNRREDLFAEARNRGLFVKDEKGEPYMISNTSFDSGLMDLTNPATSKWFKRIMREMVQTGVKGWMADFGEALPFDCFLFAVIYAGKPAVAHNKYPELWAELNREFVEEWEKEQQELREPKLHEDESFKKQLVFFVRAGYRASPKLSTLFWEGDQMVSWQRHDGLKSAVVGLLSSGISGFSFNHSDIGGYTTVDLAILKYKRSEELFGRWVELNAFSTIFRTHEGNVPSANVQFYSNERTFLHFARFAKIYKAWNFYRKELVKEAAATGIPVVRHMVLHYPEDKYVQKITYQQFLVGSEILVVPVLDKGRTRVKAYFPLGEVWQHVWTGTLYNYPKGKFQNGIKAWIQAPIGYPAIFIKQQSSIGLKFVENLAKEEII</sequence>
<proteinExistence type="predicted"/>
<dbReference type="EMBL" id="CM055114">
    <property type="protein sequence ID" value="KAJ7514000.1"/>
    <property type="molecule type" value="Genomic_DNA"/>
</dbReference>
<evidence type="ECO:0000313" key="2">
    <source>
        <dbReference type="Proteomes" id="UP001162992"/>
    </source>
</evidence>
<keyword evidence="2" id="KW-1185">Reference proteome</keyword>
<organism evidence="1 2">
    <name type="scientific">Diphasiastrum complanatum</name>
    <name type="common">Issler's clubmoss</name>
    <name type="synonym">Lycopodium complanatum</name>
    <dbReference type="NCBI Taxonomy" id="34168"/>
    <lineage>
        <taxon>Eukaryota</taxon>
        <taxon>Viridiplantae</taxon>
        <taxon>Streptophyta</taxon>
        <taxon>Embryophyta</taxon>
        <taxon>Tracheophyta</taxon>
        <taxon>Lycopodiopsida</taxon>
        <taxon>Lycopodiales</taxon>
        <taxon>Lycopodiaceae</taxon>
        <taxon>Lycopodioideae</taxon>
        <taxon>Diphasiastrum</taxon>
    </lineage>
</organism>
<dbReference type="Proteomes" id="UP001162992">
    <property type="component" value="Chromosome 23"/>
</dbReference>
<evidence type="ECO:0000313" key="1">
    <source>
        <dbReference type="EMBL" id="KAJ7514000.1"/>
    </source>
</evidence>
<gene>
    <name evidence="1" type="ORF">O6H91_23G022100</name>
</gene>
<comment type="caution">
    <text evidence="1">The sequence shown here is derived from an EMBL/GenBank/DDBJ whole genome shotgun (WGS) entry which is preliminary data.</text>
</comment>
<accession>A0ACC2A8V4</accession>
<protein>
    <submittedName>
        <fullName evidence="1">Uncharacterized protein</fullName>
    </submittedName>
</protein>